<name>A0A4S2MRW7_9PEZI</name>
<protein>
    <submittedName>
        <fullName evidence="1">Uncharacterized protein</fullName>
    </submittedName>
</protein>
<proteinExistence type="predicted"/>
<sequence length="126" mass="14277">MVYNPPPPPDTSHRAHPLLIRRVAFQLPNYPAQTVMHPPPSLPASSSQREPRISGAMVWSDPVVDLIDFHPGVRLFSIPPCQYVCATVCARLQHLRLDVFDSRRRHCGNRVQLRFMIIDSGFQSVP</sequence>
<dbReference type="AlphaFoldDB" id="A0A4S2MRW7"/>
<dbReference type="InParanoid" id="A0A4S2MRW7"/>
<dbReference type="Proteomes" id="UP000298138">
    <property type="component" value="Unassembled WGS sequence"/>
</dbReference>
<gene>
    <name evidence="1" type="ORF">EX30DRAFT_343515</name>
</gene>
<keyword evidence="2" id="KW-1185">Reference proteome</keyword>
<accession>A0A4S2MRW7</accession>
<reference evidence="1 2" key="1">
    <citation type="submission" date="2019-04" db="EMBL/GenBank/DDBJ databases">
        <title>Comparative genomics and transcriptomics to analyze fruiting body development in filamentous ascomycetes.</title>
        <authorList>
            <consortium name="DOE Joint Genome Institute"/>
            <person name="Lutkenhaus R."/>
            <person name="Traeger S."/>
            <person name="Breuer J."/>
            <person name="Kuo A."/>
            <person name="Lipzen A."/>
            <person name="Pangilinan J."/>
            <person name="Dilworth D."/>
            <person name="Sandor L."/>
            <person name="Poggeler S."/>
            <person name="Barry K."/>
            <person name="Grigoriev I.V."/>
            <person name="Nowrousian M."/>
        </authorList>
    </citation>
    <scope>NUCLEOTIDE SEQUENCE [LARGE SCALE GENOMIC DNA]</scope>
    <source>
        <strain evidence="1 2">CBS 389.68</strain>
    </source>
</reference>
<evidence type="ECO:0000313" key="2">
    <source>
        <dbReference type="Proteomes" id="UP000298138"/>
    </source>
</evidence>
<organism evidence="1 2">
    <name type="scientific">Ascodesmis nigricans</name>
    <dbReference type="NCBI Taxonomy" id="341454"/>
    <lineage>
        <taxon>Eukaryota</taxon>
        <taxon>Fungi</taxon>
        <taxon>Dikarya</taxon>
        <taxon>Ascomycota</taxon>
        <taxon>Pezizomycotina</taxon>
        <taxon>Pezizomycetes</taxon>
        <taxon>Pezizales</taxon>
        <taxon>Ascodesmidaceae</taxon>
        <taxon>Ascodesmis</taxon>
    </lineage>
</organism>
<evidence type="ECO:0000313" key="1">
    <source>
        <dbReference type="EMBL" id="TGZ78138.1"/>
    </source>
</evidence>
<dbReference type="EMBL" id="ML220145">
    <property type="protein sequence ID" value="TGZ78138.1"/>
    <property type="molecule type" value="Genomic_DNA"/>
</dbReference>